<name>A0AAV5R943_PICKL</name>
<dbReference type="AlphaFoldDB" id="A0AAV5R943"/>
<reference evidence="1 2" key="1">
    <citation type="journal article" date="2023" name="Elife">
        <title>Identification of key yeast species and microbe-microbe interactions impacting larval growth of Drosophila in the wild.</title>
        <authorList>
            <person name="Mure A."/>
            <person name="Sugiura Y."/>
            <person name="Maeda R."/>
            <person name="Honda K."/>
            <person name="Sakurai N."/>
            <person name="Takahashi Y."/>
            <person name="Watada M."/>
            <person name="Katoh T."/>
            <person name="Gotoh A."/>
            <person name="Gotoh Y."/>
            <person name="Taniguchi I."/>
            <person name="Nakamura K."/>
            <person name="Hayashi T."/>
            <person name="Katayama T."/>
            <person name="Uemura T."/>
            <person name="Hattori Y."/>
        </authorList>
    </citation>
    <scope>NUCLEOTIDE SEQUENCE [LARGE SCALE GENOMIC DNA]</scope>
    <source>
        <strain evidence="1 2">PK-24</strain>
    </source>
</reference>
<dbReference type="PANTHER" id="PTHR37331:SF1">
    <property type="entry name" value="YALI0F11671P"/>
    <property type="match status" value="1"/>
</dbReference>
<dbReference type="EMBL" id="BTGB01000009">
    <property type="protein sequence ID" value="GMM47672.1"/>
    <property type="molecule type" value="Genomic_DNA"/>
</dbReference>
<gene>
    <name evidence="1" type="ORF">DAPK24_042700</name>
</gene>
<comment type="caution">
    <text evidence="1">The sequence shown here is derived from an EMBL/GenBank/DDBJ whole genome shotgun (WGS) entry which is preliminary data.</text>
</comment>
<accession>A0AAV5R943</accession>
<organism evidence="1 2">
    <name type="scientific">Pichia kluyveri</name>
    <name type="common">Yeast</name>
    <dbReference type="NCBI Taxonomy" id="36015"/>
    <lineage>
        <taxon>Eukaryota</taxon>
        <taxon>Fungi</taxon>
        <taxon>Dikarya</taxon>
        <taxon>Ascomycota</taxon>
        <taxon>Saccharomycotina</taxon>
        <taxon>Pichiomycetes</taxon>
        <taxon>Pichiales</taxon>
        <taxon>Pichiaceae</taxon>
        <taxon>Pichia</taxon>
    </lineage>
</organism>
<sequence length="162" mass="18745">MFQRRLLHTIKYAKQPQLYLHESITFTKVSFSKDPNKIHIGEVPSSSDLSKVNIEPSKFMENSKFKDILHKTIAKNIYDDQSYVIEAINYRGSFMPIGDEKVIQEYMNQRPELPNTMGFVHVDNDGIMEKGTYEVNDTYTLCNVDGIIKLPETMLEHLLKAL</sequence>
<dbReference type="Proteomes" id="UP001378960">
    <property type="component" value="Unassembled WGS sequence"/>
</dbReference>
<protein>
    <submittedName>
        <fullName evidence="1">Uncharacterized protein</fullName>
    </submittedName>
</protein>
<proteinExistence type="predicted"/>
<evidence type="ECO:0000313" key="1">
    <source>
        <dbReference type="EMBL" id="GMM47672.1"/>
    </source>
</evidence>
<keyword evidence="2" id="KW-1185">Reference proteome</keyword>
<dbReference type="PANTHER" id="PTHR37331">
    <property type="entry name" value="YALI0F11671P"/>
    <property type="match status" value="1"/>
</dbReference>
<evidence type="ECO:0000313" key="2">
    <source>
        <dbReference type="Proteomes" id="UP001378960"/>
    </source>
</evidence>